<dbReference type="Proteomes" id="UP000006327">
    <property type="component" value="Unassembled WGS sequence"/>
</dbReference>
<name>K6YQQ1_9ALTE</name>
<dbReference type="EMBL" id="BAEO01000027">
    <property type="protein sequence ID" value="GAC18963.1"/>
    <property type="molecule type" value="Genomic_DNA"/>
</dbReference>
<evidence type="ECO:0000313" key="2">
    <source>
        <dbReference type="Proteomes" id="UP000006327"/>
    </source>
</evidence>
<proteinExistence type="predicted"/>
<protein>
    <submittedName>
        <fullName evidence="1">Uncharacterized protein</fullName>
    </submittedName>
</protein>
<keyword evidence="2" id="KW-1185">Reference proteome</keyword>
<comment type="caution">
    <text evidence="1">The sequence shown here is derived from an EMBL/GenBank/DDBJ whole genome shotgun (WGS) entry which is preliminary data.</text>
</comment>
<evidence type="ECO:0000313" key="1">
    <source>
        <dbReference type="EMBL" id="GAC18963.1"/>
    </source>
</evidence>
<sequence>MTVADSSGDININGAADFKLKRDSSGDVSLKNIKRHLK</sequence>
<accession>K6YQQ1</accession>
<reference evidence="1 2" key="1">
    <citation type="journal article" date="2017" name="Antonie Van Leeuwenhoek">
        <title>Rhizobium rhizosphaerae sp. nov., a novel species isolated from rice rhizosphere.</title>
        <authorList>
            <person name="Zhao J.J."/>
            <person name="Zhang J."/>
            <person name="Zhang R.J."/>
            <person name="Zhang C.W."/>
            <person name="Yin H.Q."/>
            <person name="Zhang X.X."/>
        </authorList>
    </citation>
    <scope>NUCLEOTIDE SEQUENCE [LARGE SCALE GENOMIC DNA]</scope>
    <source>
        <strain evidence="1 2">BSs20135</strain>
    </source>
</reference>
<organism evidence="1 2">
    <name type="scientific">Paraglaciecola arctica BSs20135</name>
    <dbReference type="NCBI Taxonomy" id="493475"/>
    <lineage>
        <taxon>Bacteria</taxon>
        <taxon>Pseudomonadati</taxon>
        <taxon>Pseudomonadota</taxon>
        <taxon>Gammaproteobacteria</taxon>
        <taxon>Alteromonadales</taxon>
        <taxon>Alteromonadaceae</taxon>
        <taxon>Paraglaciecola</taxon>
    </lineage>
</organism>
<dbReference type="AlphaFoldDB" id="K6YQQ1"/>
<gene>
    <name evidence="1" type="ORF">GARC_1996</name>
</gene>
<dbReference type="STRING" id="493475.GARC_1996"/>